<reference evidence="2 3" key="1">
    <citation type="submission" date="2018-11" db="EMBL/GenBank/DDBJ databases">
        <authorList>
            <consortium name="Pathogen Informatics"/>
        </authorList>
    </citation>
    <scope>NUCLEOTIDE SEQUENCE [LARGE SCALE GENOMIC DNA]</scope>
</reference>
<feature type="transmembrane region" description="Helical" evidence="1">
    <location>
        <begin position="12"/>
        <end position="31"/>
    </location>
</feature>
<organism evidence="2 3">
    <name type="scientific">Gongylonema pulchrum</name>
    <dbReference type="NCBI Taxonomy" id="637853"/>
    <lineage>
        <taxon>Eukaryota</taxon>
        <taxon>Metazoa</taxon>
        <taxon>Ecdysozoa</taxon>
        <taxon>Nematoda</taxon>
        <taxon>Chromadorea</taxon>
        <taxon>Rhabditida</taxon>
        <taxon>Spirurina</taxon>
        <taxon>Spiruromorpha</taxon>
        <taxon>Spiruroidea</taxon>
        <taxon>Gongylonematidae</taxon>
        <taxon>Gongylonema</taxon>
    </lineage>
</organism>
<keyword evidence="1" id="KW-0812">Transmembrane</keyword>
<dbReference type="AlphaFoldDB" id="A0A3P6QL49"/>
<evidence type="ECO:0000256" key="1">
    <source>
        <dbReference type="SAM" id="Phobius"/>
    </source>
</evidence>
<name>A0A3P6QL49_9BILA</name>
<evidence type="ECO:0000313" key="2">
    <source>
        <dbReference type="EMBL" id="VDK50792.1"/>
    </source>
</evidence>
<dbReference type="EMBL" id="UYRT01011580">
    <property type="protein sequence ID" value="VDK50792.1"/>
    <property type="molecule type" value="Genomic_DNA"/>
</dbReference>
<keyword evidence="1" id="KW-1133">Transmembrane helix</keyword>
<keyword evidence="1" id="KW-0472">Membrane</keyword>
<dbReference type="Proteomes" id="UP000271098">
    <property type="component" value="Unassembled WGS sequence"/>
</dbReference>
<evidence type="ECO:0000313" key="3">
    <source>
        <dbReference type="Proteomes" id="UP000271098"/>
    </source>
</evidence>
<protein>
    <recommendedName>
        <fullName evidence="4">Amino acid transporter transmembrane domain-containing protein</fullName>
    </recommendedName>
</protein>
<evidence type="ECO:0008006" key="4">
    <source>
        <dbReference type="Google" id="ProtNLM"/>
    </source>
</evidence>
<sequence>MQAAWNVTNAIQGMFIVGLPIAVKLIVARPLRAGSRQCPTFNNKVSVLKVGGWWTVAAIIGVAYLCYWTGVLLIDCLYQNGTKALLSYYKAVA</sequence>
<dbReference type="OrthoDB" id="6021076at2759"/>
<proteinExistence type="predicted"/>
<feature type="transmembrane region" description="Helical" evidence="1">
    <location>
        <begin position="51"/>
        <end position="74"/>
    </location>
</feature>
<keyword evidence="3" id="KW-1185">Reference proteome</keyword>
<gene>
    <name evidence="2" type="ORF">GPUH_LOCUS5434</name>
</gene>
<accession>A0A3P6QL49</accession>